<proteinExistence type="predicted"/>
<keyword evidence="6 7" id="KW-0472">Membrane</keyword>
<dbReference type="GO" id="GO:0005886">
    <property type="term" value="C:plasma membrane"/>
    <property type="evidence" value="ECO:0007669"/>
    <property type="project" value="UniProtKB-SubCell"/>
</dbReference>
<keyword evidence="2" id="KW-1003">Cell membrane</keyword>
<dbReference type="AlphaFoldDB" id="A0A2H5A4B1"/>
<keyword evidence="9" id="KW-1185">Reference proteome</keyword>
<dbReference type="EMBL" id="CP019157">
    <property type="protein sequence ID" value="AUG49582.1"/>
    <property type="molecule type" value="Genomic_DNA"/>
</dbReference>
<feature type="transmembrane region" description="Helical" evidence="7">
    <location>
        <begin position="55"/>
        <end position="74"/>
    </location>
</feature>
<feature type="transmembrane region" description="Helical" evidence="7">
    <location>
        <begin position="337"/>
        <end position="358"/>
    </location>
</feature>
<evidence type="ECO:0000313" key="8">
    <source>
        <dbReference type="EMBL" id="AUG49582.1"/>
    </source>
</evidence>
<feature type="transmembrane region" description="Helical" evidence="7">
    <location>
        <begin position="27"/>
        <end position="49"/>
    </location>
</feature>
<keyword evidence="8" id="KW-0614">Plasmid</keyword>
<comment type="subcellular location">
    <subcellularLocation>
        <location evidence="1">Cell membrane</location>
        <topology evidence="1">Multi-pass membrane protein</topology>
    </subcellularLocation>
</comment>
<feature type="transmembrane region" description="Helical" evidence="7">
    <location>
        <begin position="174"/>
        <end position="200"/>
    </location>
</feature>
<dbReference type="Pfam" id="PF09594">
    <property type="entry name" value="GT87"/>
    <property type="match status" value="1"/>
</dbReference>
<organism evidence="8 9">
    <name type="scientific">Haloarcula taiwanensis</name>
    <dbReference type="NCBI Taxonomy" id="1932004"/>
    <lineage>
        <taxon>Archaea</taxon>
        <taxon>Methanobacteriati</taxon>
        <taxon>Methanobacteriota</taxon>
        <taxon>Stenosarchaea group</taxon>
        <taxon>Halobacteria</taxon>
        <taxon>Halobacteriales</taxon>
        <taxon>Haloarculaceae</taxon>
        <taxon>Haloarcula</taxon>
    </lineage>
</organism>
<keyword evidence="4 7" id="KW-0812">Transmembrane</keyword>
<dbReference type="KEGG" id="hta:BVU17_18600"/>
<evidence type="ECO:0000256" key="3">
    <source>
        <dbReference type="ARBA" id="ARBA00022679"/>
    </source>
</evidence>
<dbReference type="InterPro" id="IPR018584">
    <property type="entry name" value="GT87"/>
</dbReference>
<evidence type="ECO:0000256" key="1">
    <source>
        <dbReference type="ARBA" id="ARBA00004651"/>
    </source>
</evidence>
<evidence type="ECO:0000256" key="5">
    <source>
        <dbReference type="ARBA" id="ARBA00022989"/>
    </source>
</evidence>
<protein>
    <recommendedName>
        <fullName evidence="10">DUF2029 domain-containing protein</fullName>
    </recommendedName>
</protein>
<keyword evidence="5 7" id="KW-1133">Transmembrane helix</keyword>
<dbReference type="GO" id="GO:0016758">
    <property type="term" value="F:hexosyltransferase activity"/>
    <property type="evidence" value="ECO:0007669"/>
    <property type="project" value="InterPro"/>
</dbReference>
<evidence type="ECO:0000256" key="2">
    <source>
        <dbReference type="ARBA" id="ARBA00022475"/>
    </source>
</evidence>
<name>A0A2H5A4B1_9EURY</name>
<feature type="transmembrane region" description="Helical" evidence="7">
    <location>
        <begin position="106"/>
        <end position="125"/>
    </location>
</feature>
<reference evidence="8 9" key="1">
    <citation type="submission" date="2017-01" db="EMBL/GenBank/DDBJ databases">
        <title>A Red Light-Sensitive Sensory Rhodopsin I From Haloarcula taiwanensis, A New Haloarchaeon Isolated From Taiwan.</title>
        <authorList>
            <person name="Yang C.-S."/>
            <person name="Han Y.-A."/>
            <person name="Chen P.-C."/>
            <person name="Ng W.V."/>
            <person name="Chen T.-W."/>
        </authorList>
    </citation>
    <scope>NUCLEOTIDE SEQUENCE [LARGE SCALE GENOMIC DNA]</scope>
    <source>
        <strain evidence="8 9">Taiwanensis</strain>
        <plasmid evidence="8 9">pNYT2</plasmid>
    </source>
</reference>
<evidence type="ECO:0008006" key="10">
    <source>
        <dbReference type="Google" id="ProtNLM"/>
    </source>
</evidence>
<evidence type="ECO:0000313" key="9">
    <source>
        <dbReference type="Proteomes" id="UP000242917"/>
    </source>
</evidence>
<evidence type="ECO:0000256" key="6">
    <source>
        <dbReference type="ARBA" id="ARBA00023136"/>
    </source>
</evidence>
<gene>
    <name evidence="8" type="ORF">BVU17_18600</name>
</gene>
<sequence>MDGENKLLDSVGRGLTRFTDRLSVDNLSAFDVAVGTYALAMILGGSFFYGDTDVGAFLSAAGAVTSGTPVYSLPHSAYAPLPYVLFAVVLSPIQLLGHLITPPNYLSIFALKTLFVGALVTIVYLPTDIDRRHWALLVLGTPITIYYTGFFGQSDALVALAVVSMLVAVHNERWALAGASAAVATSLKIYPAIAALVLLIRYRSHYREIILGALPITCLTAGLLFWMAPESITAALDTSHPFLFKDRPITTFSAQSLVSYFIGESTTLGLQLFPVTTVAAAIWAIRGEFTVPELALVIPMIPAVLVYPYAPIYRWLPVLLGLGYCAAIGPDRLRTHVAIIAGTLSIRPLAYLALMPVYKMPNFIGQDMRLSEGAAQPILTHWSWTLITVVLLISVLSMLYTASGSQTNLRELWAETLQDRRGERR</sequence>
<evidence type="ECO:0000256" key="4">
    <source>
        <dbReference type="ARBA" id="ARBA00022692"/>
    </source>
</evidence>
<evidence type="ECO:0000256" key="7">
    <source>
        <dbReference type="SAM" id="Phobius"/>
    </source>
</evidence>
<dbReference type="OrthoDB" id="377819at2157"/>
<feature type="transmembrane region" description="Helical" evidence="7">
    <location>
        <begin position="378"/>
        <end position="400"/>
    </location>
</feature>
<dbReference type="Proteomes" id="UP000242917">
    <property type="component" value="Plasmid pNYT2"/>
</dbReference>
<keyword evidence="3" id="KW-0808">Transferase</keyword>
<geneLocation type="plasmid" evidence="8 9">
    <name>pNYT2</name>
</geneLocation>
<feature type="transmembrane region" description="Helical" evidence="7">
    <location>
        <begin position="209"/>
        <end position="228"/>
    </location>
</feature>
<accession>A0A2H5A4B1</accession>